<reference evidence="2 3" key="1">
    <citation type="submission" date="2024-09" db="EMBL/GenBank/DDBJ databases">
        <title>Floridaenema gen nov. (Aerosakkonemataceae, Aerosakkonematales ord. nov., Cyanobacteria) from benthic tropical and subtropical fresh waters, with the description of four new species.</title>
        <authorList>
            <person name="Moretto J.A."/>
            <person name="Berthold D.E."/>
            <person name="Lefler F.W."/>
            <person name="Huang I.-S."/>
            <person name="Laughinghouse H. IV."/>
        </authorList>
    </citation>
    <scope>NUCLEOTIDE SEQUENCE [LARGE SCALE GENOMIC DNA]</scope>
    <source>
        <strain evidence="2 3">BLCC-F154</strain>
    </source>
</reference>
<organism evidence="2 3">
    <name type="scientific">Floridaenema fluviatile BLCC-F154</name>
    <dbReference type="NCBI Taxonomy" id="3153640"/>
    <lineage>
        <taxon>Bacteria</taxon>
        <taxon>Bacillati</taxon>
        <taxon>Cyanobacteriota</taxon>
        <taxon>Cyanophyceae</taxon>
        <taxon>Oscillatoriophycideae</taxon>
        <taxon>Aerosakkonematales</taxon>
        <taxon>Aerosakkonemataceae</taxon>
        <taxon>Floridanema</taxon>
        <taxon>Floridanema fluviatile</taxon>
    </lineage>
</organism>
<dbReference type="NCBIfam" id="NF033540">
    <property type="entry name" value="transpos_IS701"/>
    <property type="match status" value="1"/>
</dbReference>
<sequence>MTERRQAAPTVKFVDEYCQWYQQLFPEVRSYEAFKYLHVGMISDIKRKSLPEIGKFVGLHNEQSLLHFVTESPWQVEDLREQRLKLILQVLRGREINLIIDETGDRKKGKKTDYVKRQYIGNLGKVENGIVAVTAYGLIEGMTFRLIFEVYKPKERLKRGDTYRTKPEIAAILIQRLQAMGFKFKLVLADSLYGESDGNFVSVLNKLKLNFVVAIRSNHTAWLPPGQRVRQNQWRKFDRVFSDGSTQQRYIREIIFGKRREMQYWQITDDPKTLPTNSTYYVMTKVPGIKYKEVGNLYGLRNWVEYGLKQSKNELGWADFRVTNYAQIQKWWEVVMSAYLMVSLHADVLNPREHSPKDNISKSVLKKFSTHDWWDEGQGWKNLLNNLRLVLQPFGFFNLIKPWLKVFSIPALSVGFERLIGLMNLFNGAVPIAVPEAVFLFSSA</sequence>
<dbReference type="InterPro" id="IPR012337">
    <property type="entry name" value="RNaseH-like_sf"/>
</dbReference>
<dbReference type="PANTHER" id="PTHR33627">
    <property type="entry name" value="TRANSPOSASE"/>
    <property type="match status" value="1"/>
</dbReference>
<proteinExistence type="predicted"/>
<feature type="domain" description="Transposase IS701-like DDE" evidence="1">
    <location>
        <begin position="34"/>
        <end position="233"/>
    </location>
</feature>
<dbReference type="SUPFAM" id="SSF53098">
    <property type="entry name" value="Ribonuclease H-like"/>
    <property type="match status" value="1"/>
</dbReference>
<evidence type="ECO:0000259" key="1">
    <source>
        <dbReference type="Pfam" id="PF13546"/>
    </source>
</evidence>
<dbReference type="PANTHER" id="PTHR33627:SF1">
    <property type="entry name" value="TRANSPOSASE"/>
    <property type="match status" value="1"/>
</dbReference>
<dbReference type="InterPro" id="IPR039365">
    <property type="entry name" value="IS701-like"/>
</dbReference>
<dbReference type="InterPro" id="IPR038721">
    <property type="entry name" value="IS701-like_DDE_dom"/>
</dbReference>
<dbReference type="Proteomes" id="UP001576776">
    <property type="component" value="Unassembled WGS sequence"/>
</dbReference>
<protein>
    <submittedName>
        <fullName evidence="2">IS701 family transposase</fullName>
    </submittedName>
</protein>
<comment type="caution">
    <text evidence="2">The sequence shown here is derived from an EMBL/GenBank/DDBJ whole genome shotgun (WGS) entry which is preliminary data.</text>
</comment>
<dbReference type="RefSeq" id="WP_413257073.1">
    <property type="nucleotide sequence ID" value="NZ_JBHFNS010000042.1"/>
</dbReference>
<dbReference type="Pfam" id="PF13546">
    <property type="entry name" value="DDE_5"/>
    <property type="match status" value="1"/>
</dbReference>
<gene>
    <name evidence="2" type="ORF">ACE1B6_09800</name>
</gene>
<keyword evidence="3" id="KW-1185">Reference proteome</keyword>
<evidence type="ECO:0000313" key="2">
    <source>
        <dbReference type="EMBL" id="MFB2935562.1"/>
    </source>
</evidence>
<dbReference type="EMBL" id="JBHFNS010000042">
    <property type="protein sequence ID" value="MFB2935562.1"/>
    <property type="molecule type" value="Genomic_DNA"/>
</dbReference>
<evidence type="ECO:0000313" key="3">
    <source>
        <dbReference type="Proteomes" id="UP001576776"/>
    </source>
</evidence>
<accession>A0ABV4Y9X6</accession>
<name>A0ABV4Y9X6_9CYAN</name>